<feature type="compositionally biased region" description="Basic and acidic residues" evidence="8">
    <location>
        <begin position="294"/>
        <end position="303"/>
    </location>
</feature>
<sequence>MDSEILNIEDIVMGRGLPDPTPEVPPEKPAEPYKPKTLNGPPPPAIQSYQHENLQCFQCFITFCSAKAKERHMKKSHREEYKQQLQQGNTLFTCYVCDRTFLSSEELTQHQPTHSKDDKPFKCVHCKESFKTFSELTSHRRQVCPEKHLVCKDCNETFRSAALLRTHRLTQHPRPDVEAAEQVEDPAKTYRCNKCGQGFETESELVVHQEKNPEGQHCNGSAPSAKKRGRPSKTEDSTGAEKKGKRKKKDETEASEESVKASSTESVETPAEEKGKAGASKRGRPSKAVAAAKTETEDKKTSEDENQALVKEKKPKADSAPARQHPCPECDLAFPSLVQLRTHKKEKHAPRKAHPCEECEESFARPEQLDAHMSRAHAVGRFACPTCGKSFGRERTLKAHLKSHPEEKPEKPENPSAKR</sequence>
<evidence type="ECO:0000256" key="6">
    <source>
        <dbReference type="ARBA" id="ARBA00023242"/>
    </source>
</evidence>
<dbReference type="InterPro" id="IPR036236">
    <property type="entry name" value="Znf_C2H2_sf"/>
</dbReference>
<dbReference type="SMART" id="SM00355">
    <property type="entry name" value="ZnF_C2H2"/>
    <property type="match status" value="8"/>
</dbReference>
<dbReference type="GO" id="GO:0000978">
    <property type="term" value="F:RNA polymerase II cis-regulatory region sequence-specific DNA binding"/>
    <property type="evidence" value="ECO:0007669"/>
    <property type="project" value="TreeGrafter"/>
</dbReference>
<feature type="domain" description="C2H2-type" evidence="9">
    <location>
        <begin position="325"/>
        <end position="353"/>
    </location>
</feature>
<dbReference type="PANTHER" id="PTHR24376">
    <property type="entry name" value="ZINC FINGER PROTEIN"/>
    <property type="match status" value="1"/>
</dbReference>
<feature type="compositionally biased region" description="Basic and acidic residues" evidence="8">
    <location>
        <begin position="232"/>
        <end position="242"/>
    </location>
</feature>
<dbReference type="PROSITE" id="PS50157">
    <property type="entry name" value="ZINC_FINGER_C2H2_2"/>
    <property type="match status" value="6"/>
</dbReference>
<dbReference type="SUPFAM" id="SSF57667">
    <property type="entry name" value="beta-beta-alpha zinc fingers"/>
    <property type="match status" value="4"/>
</dbReference>
<feature type="domain" description="C2H2-type" evidence="9">
    <location>
        <begin position="92"/>
        <end position="119"/>
    </location>
</feature>
<evidence type="ECO:0000259" key="9">
    <source>
        <dbReference type="PROSITE" id="PS50157"/>
    </source>
</evidence>
<evidence type="ECO:0000256" key="2">
    <source>
        <dbReference type="ARBA" id="ARBA00022723"/>
    </source>
</evidence>
<evidence type="ECO:0000313" key="10">
    <source>
        <dbReference type="EMBL" id="KAK2844380.1"/>
    </source>
</evidence>
<gene>
    <name evidence="10" type="ORF">Q5P01_011039</name>
</gene>
<keyword evidence="11" id="KW-1185">Reference proteome</keyword>
<dbReference type="FunFam" id="3.30.160.60:FF:000100">
    <property type="entry name" value="Zinc finger 45-like"/>
    <property type="match status" value="1"/>
</dbReference>
<feature type="region of interest" description="Disordered" evidence="8">
    <location>
        <begin position="395"/>
        <end position="419"/>
    </location>
</feature>
<evidence type="ECO:0000256" key="1">
    <source>
        <dbReference type="ARBA" id="ARBA00004123"/>
    </source>
</evidence>
<dbReference type="Gene3D" id="3.30.160.60">
    <property type="entry name" value="Classic Zinc Finger"/>
    <property type="match status" value="4"/>
</dbReference>
<keyword evidence="5" id="KW-0862">Zinc</keyword>
<keyword evidence="2" id="KW-0479">Metal-binding</keyword>
<comment type="caution">
    <text evidence="10">The sequence shown here is derived from an EMBL/GenBank/DDBJ whole genome shotgun (WGS) entry which is preliminary data.</text>
</comment>
<protein>
    <recommendedName>
        <fullName evidence="9">C2H2-type domain-containing protein</fullName>
    </recommendedName>
</protein>
<dbReference type="Pfam" id="PF00096">
    <property type="entry name" value="zf-C2H2"/>
    <property type="match status" value="5"/>
</dbReference>
<keyword evidence="6" id="KW-0539">Nucleus</keyword>
<feature type="domain" description="C2H2-type" evidence="9">
    <location>
        <begin position="190"/>
        <end position="222"/>
    </location>
</feature>
<keyword evidence="4 7" id="KW-0863">Zinc-finger</keyword>
<feature type="domain" description="C2H2-type" evidence="9">
    <location>
        <begin position="121"/>
        <end position="153"/>
    </location>
</feature>
<dbReference type="PANTHER" id="PTHR24376:SF235">
    <property type="entry name" value="C2H2-TYPE DOMAIN-CONTAINING PROTEIN"/>
    <property type="match status" value="1"/>
</dbReference>
<accession>A0AA88MSM5</accession>
<dbReference type="Proteomes" id="UP001187415">
    <property type="component" value="Unassembled WGS sequence"/>
</dbReference>
<keyword evidence="3" id="KW-0677">Repeat</keyword>
<feature type="domain" description="C2H2-type" evidence="9">
    <location>
        <begin position="382"/>
        <end position="409"/>
    </location>
</feature>
<feature type="domain" description="C2H2-type" evidence="9">
    <location>
        <begin position="354"/>
        <end position="382"/>
    </location>
</feature>
<feature type="compositionally biased region" description="Basic and acidic residues" evidence="8">
    <location>
        <begin position="395"/>
        <end position="413"/>
    </location>
</feature>
<dbReference type="PROSITE" id="PS00028">
    <property type="entry name" value="ZINC_FINGER_C2H2_1"/>
    <property type="match status" value="4"/>
</dbReference>
<name>A0AA88MSM5_CHASR</name>
<evidence type="ECO:0000256" key="8">
    <source>
        <dbReference type="SAM" id="MobiDB-lite"/>
    </source>
</evidence>
<dbReference type="GO" id="GO:0005634">
    <property type="term" value="C:nucleus"/>
    <property type="evidence" value="ECO:0007669"/>
    <property type="project" value="UniProtKB-SubCell"/>
</dbReference>
<evidence type="ECO:0000256" key="4">
    <source>
        <dbReference type="ARBA" id="ARBA00022771"/>
    </source>
</evidence>
<dbReference type="Pfam" id="PF13912">
    <property type="entry name" value="zf-C2H2_6"/>
    <property type="match status" value="1"/>
</dbReference>
<evidence type="ECO:0000256" key="3">
    <source>
        <dbReference type="ARBA" id="ARBA00022737"/>
    </source>
</evidence>
<feature type="region of interest" description="Disordered" evidence="8">
    <location>
        <begin position="1"/>
        <end position="39"/>
    </location>
</feature>
<dbReference type="GO" id="GO:0008270">
    <property type="term" value="F:zinc ion binding"/>
    <property type="evidence" value="ECO:0007669"/>
    <property type="project" value="UniProtKB-KW"/>
</dbReference>
<reference evidence="10" key="1">
    <citation type="submission" date="2023-07" db="EMBL/GenBank/DDBJ databases">
        <title>Chromosome-level Genome Assembly of Striped Snakehead (Channa striata).</title>
        <authorList>
            <person name="Liu H."/>
        </authorList>
    </citation>
    <scope>NUCLEOTIDE SEQUENCE</scope>
    <source>
        <strain evidence="10">Gz</strain>
        <tissue evidence="10">Muscle</tissue>
    </source>
</reference>
<proteinExistence type="predicted"/>
<dbReference type="InterPro" id="IPR013087">
    <property type="entry name" value="Znf_C2H2_type"/>
</dbReference>
<dbReference type="GO" id="GO:0001228">
    <property type="term" value="F:DNA-binding transcription activator activity, RNA polymerase II-specific"/>
    <property type="evidence" value="ECO:0007669"/>
    <property type="project" value="TreeGrafter"/>
</dbReference>
<evidence type="ECO:0000256" key="5">
    <source>
        <dbReference type="ARBA" id="ARBA00022833"/>
    </source>
</evidence>
<dbReference type="AlphaFoldDB" id="A0AA88MSM5"/>
<feature type="region of interest" description="Disordered" evidence="8">
    <location>
        <begin position="210"/>
        <end position="328"/>
    </location>
</feature>
<evidence type="ECO:0000313" key="11">
    <source>
        <dbReference type="Proteomes" id="UP001187415"/>
    </source>
</evidence>
<evidence type="ECO:0000256" key="7">
    <source>
        <dbReference type="PROSITE-ProRule" id="PRU00042"/>
    </source>
</evidence>
<feature type="compositionally biased region" description="Basic and acidic residues" evidence="8">
    <location>
        <begin position="25"/>
        <end position="34"/>
    </location>
</feature>
<organism evidence="10 11">
    <name type="scientific">Channa striata</name>
    <name type="common">Snakehead murrel</name>
    <name type="synonym">Ophicephalus striatus</name>
    <dbReference type="NCBI Taxonomy" id="64152"/>
    <lineage>
        <taxon>Eukaryota</taxon>
        <taxon>Metazoa</taxon>
        <taxon>Chordata</taxon>
        <taxon>Craniata</taxon>
        <taxon>Vertebrata</taxon>
        <taxon>Euteleostomi</taxon>
        <taxon>Actinopterygii</taxon>
        <taxon>Neopterygii</taxon>
        <taxon>Teleostei</taxon>
        <taxon>Neoteleostei</taxon>
        <taxon>Acanthomorphata</taxon>
        <taxon>Anabantaria</taxon>
        <taxon>Anabantiformes</taxon>
        <taxon>Channoidei</taxon>
        <taxon>Channidae</taxon>
        <taxon>Channa</taxon>
    </lineage>
</organism>
<comment type="subcellular location">
    <subcellularLocation>
        <location evidence="1">Nucleus</location>
    </subcellularLocation>
</comment>
<dbReference type="EMBL" id="JAUPFM010000008">
    <property type="protein sequence ID" value="KAK2844380.1"/>
    <property type="molecule type" value="Genomic_DNA"/>
</dbReference>